<evidence type="ECO:0000313" key="4">
    <source>
        <dbReference type="Proteomes" id="UP001366503"/>
    </source>
</evidence>
<protein>
    <submittedName>
        <fullName evidence="3">ABC transporter substrate-binding protein</fullName>
    </submittedName>
</protein>
<organism evidence="3 4">
    <name type="scientific">Mesorhizobium argentiipisi</name>
    <dbReference type="NCBI Taxonomy" id="3015175"/>
    <lineage>
        <taxon>Bacteria</taxon>
        <taxon>Pseudomonadati</taxon>
        <taxon>Pseudomonadota</taxon>
        <taxon>Alphaproteobacteria</taxon>
        <taxon>Hyphomicrobiales</taxon>
        <taxon>Phyllobacteriaceae</taxon>
        <taxon>Mesorhizobium</taxon>
    </lineage>
</organism>
<feature type="signal peptide" evidence="2">
    <location>
        <begin position="1"/>
        <end position="34"/>
    </location>
</feature>
<gene>
    <name evidence="3" type="ORF">O7A05_26355</name>
</gene>
<dbReference type="Gene3D" id="3.40.50.2300">
    <property type="match status" value="2"/>
</dbReference>
<accession>A0ABU8KJJ5</accession>
<dbReference type="SUPFAM" id="SSF53822">
    <property type="entry name" value="Periplasmic binding protein-like I"/>
    <property type="match status" value="1"/>
</dbReference>
<keyword evidence="4" id="KW-1185">Reference proteome</keyword>
<dbReference type="Proteomes" id="UP001366503">
    <property type="component" value="Unassembled WGS sequence"/>
</dbReference>
<dbReference type="EMBL" id="JAPYKO010000024">
    <property type="protein sequence ID" value="MEI9405662.1"/>
    <property type="molecule type" value="Genomic_DNA"/>
</dbReference>
<feature type="chain" id="PRO_5047299646" evidence="2">
    <location>
        <begin position="35"/>
        <end position="406"/>
    </location>
</feature>
<evidence type="ECO:0000256" key="1">
    <source>
        <dbReference type="ARBA" id="ARBA00022970"/>
    </source>
</evidence>
<name>A0ABU8KJJ5_9HYPH</name>
<comment type="caution">
    <text evidence="3">The sequence shown here is derived from an EMBL/GenBank/DDBJ whole genome shotgun (WGS) entry which is preliminary data.</text>
</comment>
<dbReference type="InterPro" id="IPR022478">
    <property type="entry name" value="ABC_transptr_sub-bd_PQQ"/>
</dbReference>
<dbReference type="RefSeq" id="WP_337095897.1">
    <property type="nucleotide sequence ID" value="NZ_JAPYKO010000024.1"/>
</dbReference>
<evidence type="ECO:0000313" key="3">
    <source>
        <dbReference type="EMBL" id="MEI9405662.1"/>
    </source>
</evidence>
<dbReference type="InterPro" id="IPR051010">
    <property type="entry name" value="BCAA_transport"/>
</dbReference>
<keyword evidence="1" id="KW-0029">Amino-acid transport</keyword>
<reference evidence="3 4" key="1">
    <citation type="submission" date="2022-12" db="EMBL/GenBank/DDBJ databases">
        <authorList>
            <person name="Muema E."/>
        </authorList>
    </citation>
    <scope>NUCLEOTIDE SEQUENCE [LARGE SCALE GENOMIC DNA]</scope>
    <source>
        <strain evidence="4">1330</strain>
    </source>
</reference>
<dbReference type="PANTHER" id="PTHR30483:SF6">
    <property type="entry name" value="PERIPLASMIC BINDING PROTEIN OF ABC TRANSPORTER FOR NATURAL AMINO ACIDS"/>
    <property type="match status" value="1"/>
</dbReference>
<dbReference type="NCBIfam" id="TIGR03863">
    <property type="entry name" value="PQQ_ABC_bind"/>
    <property type="match status" value="1"/>
</dbReference>
<proteinExistence type="predicted"/>
<dbReference type="InterPro" id="IPR028082">
    <property type="entry name" value="Peripla_BP_I"/>
</dbReference>
<keyword evidence="1" id="KW-0813">Transport</keyword>
<sequence>MPISNIQLRLRNPSRIRQALALVMLLAAPVPGLAEPHTMVIGYLGQQRTPPLPLGPLDQTVTDDGLQGARLGIGEDMGTGRFLGQQFRLQQAILKVGETPAEAIKEFAAAGISFVVADLDAPQLLQASAAPGAERMTLFNSRAPDDRLRQEDCRRNVLHTIPSHAMLADALAQYLVWKRWQHWFLLVGPHPQDQAMAAAFRRAATRFGAEITVDQPWTFRPANGRADTGHVTLQTEIPAATQVSDYDVLVAADEADEFGAYLEGRTALPRPVAGTQGLVATGWSAVNEEWGATQLQDRFHKLAGRWMLPSDYAAWLAVRSVGEAATRLHSLDPTAIRNYLRSDDFLLAGFKGQGLSFRPWDGQMRQPILIAGPRLLVSSSPQPGFLHQRTALDTLGIDLEESTCKF</sequence>
<keyword evidence="2" id="KW-0732">Signal</keyword>
<evidence type="ECO:0000256" key="2">
    <source>
        <dbReference type="SAM" id="SignalP"/>
    </source>
</evidence>
<dbReference type="PANTHER" id="PTHR30483">
    <property type="entry name" value="LEUCINE-SPECIFIC-BINDING PROTEIN"/>
    <property type="match status" value="1"/>
</dbReference>